<dbReference type="PANTHER" id="PTHR44329">
    <property type="entry name" value="SERINE/THREONINE-PROTEIN KINASE TNNI3K-RELATED"/>
    <property type="match status" value="1"/>
</dbReference>
<dbReference type="PROSITE" id="PS50011">
    <property type="entry name" value="PROTEIN_KINASE_DOM"/>
    <property type="match status" value="1"/>
</dbReference>
<organism evidence="7">
    <name type="scientific">Aphanomyces invadans</name>
    <dbReference type="NCBI Taxonomy" id="157072"/>
    <lineage>
        <taxon>Eukaryota</taxon>
        <taxon>Sar</taxon>
        <taxon>Stramenopiles</taxon>
        <taxon>Oomycota</taxon>
        <taxon>Saprolegniomycetes</taxon>
        <taxon>Saprolegniales</taxon>
        <taxon>Verrucalvaceae</taxon>
        <taxon>Aphanomyces</taxon>
    </lineage>
</organism>
<keyword evidence="7" id="KW-0418">Kinase</keyword>
<dbReference type="Pfam" id="PF13855">
    <property type="entry name" value="LRR_8"/>
    <property type="match status" value="1"/>
</dbReference>
<dbReference type="Gene3D" id="3.80.10.10">
    <property type="entry name" value="Ribonuclease Inhibitor"/>
    <property type="match status" value="1"/>
</dbReference>
<name>A0A024UTX5_9STRA</name>
<protein>
    <submittedName>
        <fullName evidence="7">TKL protein kinase</fullName>
    </submittedName>
</protein>
<dbReference type="SUPFAM" id="SSF52058">
    <property type="entry name" value="L domain-like"/>
    <property type="match status" value="1"/>
</dbReference>
<keyword evidence="2" id="KW-0677">Repeat</keyword>
<gene>
    <name evidence="7" type="ORF">H310_00377</name>
</gene>
<dbReference type="PANTHER" id="PTHR44329:SF214">
    <property type="entry name" value="PROTEIN KINASE DOMAIN-CONTAINING PROTEIN"/>
    <property type="match status" value="1"/>
</dbReference>
<evidence type="ECO:0000259" key="6">
    <source>
        <dbReference type="PROSITE" id="PS50011"/>
    </source>
</evidence>
<keyword evidence="4" id="KW-1133">Transmembrane helix</keyword>
<dbReference type="GeneID" id="20077427"/>
<dbReference type="InterPro" id="IPR011009">
    <property type="entry name" value="Kinase-like_dom_sf"/>
</dbReference>
<evidence type="ECO:0000256" key="3">
    <source>
        <dbReference type="SAM" id="MobiDB-lite"/>
    </source>
</evidence>
<proteinExistence type="predicted"/>
<evidence type="ECO:0000256" key="5">
    <source>
        <dbReference type="SAM" id="SignalP"/>
    </source>
</evidence>
<evidence type="ECO:0000313" key="7">
    <source>
        <dbReference type="EMBL" id="ETW09956.1"/>
    </source>
</evidence>
<dbReference type="InterPro" id="IPR008271">
    <property type="entry name" value="Ser/Thr_kinase_AS"/>
</dbReference>
<dbReference type="eggNOG" id="KOG0192">
    <property type="taxonomic scope" value="Eukaryota"/>
</dbReference>
<feature type="transmembrane region" description="Helical" evidence="4">
    <location>
        <begin position="389"/>
        <end position="409"/>
    </location>
</feature>
<dbReference type="AlphaFoldDB" id="A0A024UTX5"/>
<dbReference type="InterPro" id="IPR000719">
    <property type="entry name" value="Prot_kinase_dom"/>
</dbReference>
<evidence type="ECO:0000256" key="4">
    <source>
        <dbReference type="SAM" id="Phobius"/>
    </source>
</evidence>
<dbReference type="Pfam" id="PF07714">
    <property type="entry name" value="PK_Tyr_Ser-Thr"/>
    <property type="match status" value="1"/>
</dbReference>
<keyword evidence="4" id="KW-0812">Transmembrane</keyword>
<feature type="domain" description="Protein kinase" evidence="6">
    <location>
        <begin position="460"/>
        <end position="795"/>
    </location>
</feature>
<feature type="chain" id="PRO_5001538384" evidence="5">
    <location>
        <begin position="28"/>
        <end position="852"/>
    </location>
</feature>
<dbReference type="PROSITE" id="PS51450">
    <property type="entry name" value="LRR"/>
    <property type="match status" value="1"/>
</dbReference>
<dbReference type="InterPro" id="IPR051681">
    <property type="entry name" value="Ser/Thr_Kinases-Pseudokinases"/>
</dbReference>
<dbReference type="InterPro" id="IPR032675">
    <property type="entry name" value="LRR_dom_sf"/>
</dbReference>
<dbReference type="SMART" id="SM00364">
    <property type="entry name" value="LRR_BAC"/>
    <property type="match status" value="6"/>
</dbReference>
<dbReference type="GO" id="GO:0004674">
    <property type="term" value="F:protein serine/threonine kinase activity"/>
    <property type="evidence" value="ECO:0007669"/>
    <property type="project" value="TreeGrafter"/>
</dbReference>
<evidence type="ECO:0000256" key="2">
    <source>
        <dbReference type="ARBA" id="ARBA00022737"/>
    </source>
</evidence>
<reference evidence="7" key="1">
    <citation type="submission" date="2013-12" db="EMBL/GenBank/DDBJ databases">
        <title>The Genome Sequence of Aphanomyces invadans NJM9701.</title>
        <authorList>
            <consortium name="The Broad Institute Genomics Platform"/>
            <person name="Russ C."/>
            <person name="Tyler B."/>
            <person name="van West P."/>
            <person name="Dieguez-Uribeondo J."/>
            <person name="Young S.K."/>
            <person name="Zeng Q."/>
            <person name="Gargeya S."/>
            <person name="Fitzgerald M."/>
            <person name="Abouelleil A."/>
            <person name="Alvarado L."/>
            <person name="Chapman S.B."/>
            <person name="Gainer-Dewar J."/>
            <person name="Goldberg J."/>
            <person name="Griggs A."/>
            <person name="Gujja S."/>
            <person name="Hansen M."/>
            <person name="Howarth C."/>
            <person name="Imamovic A."/>
            <person name="Ireland A."/>
            <person name="Larimer J."/>
            <person name="McCowan C."/>
            <person name="Murphy C."/>
            <person name="Pearson M."/>
            <person name="Poon T.W."/>
            <person name="Priest M."/>
            <person name="Roberts A."/>
            <person name="Saif S."/>
            <person name="Shea T."/>
            <person name="Sykes S."/>
            <person name="Wortman J."/>
            <person name="Nusbaum C."/>
            <person name="Birren B."/>
        </authorList>
    </citation>
    <scope>NUCLEOTIDE SEQUENCE [LARGE SCALE GENOMIC DNA]</scope>
    <source>
        <strain evidence="7">NJM9701</strain>
    </source>
</reference>
<sequence length="852" mass="94032">MRASFMGGERWMVTVFLYLSWMGPLRTARPDMPRRPTSPTDNPFQPFIFVPSLTPIDLDSKPYELWTLTTNCGSDYIISYRRIATSSRFSPGENYYNALCVRTRSNGTLYAINFTTTPLETSILNDRLGNPPVEYLEDLPANATTNIYQNLGFVAMSNDLSINSYFGVSQAATLNLKNNSLVDISNTILPRGLKTFIVDENRLVAFSNLTAPALTTLSLKSNRITQLPSLANHASLARLDIDSNHLTTLSDVGWNNTPSLSFLSASHNQIAEWPATWPASLIELNLQHNRLTTVMANFPATLRTLCLEGNPIRSFSASPSQFSLLVGLANMTCRPPTTTPALPVSAVLPLGEPWAPNCSAGVAVQLLWDKYPVCIIVETTLPTEGLSSIAIAMILVATFVVVLAVGCWIRQRRALKKAKNQRWFEEIDNNYYGLVDAGKLVHDIRFDPSLAGFFVPAHCIERHDLLARGGYGMVHLATVTKMSPSLAPTTTTVAMKRMLPEKAANAQCVEDFMEEIRLCSRLHHKNIVQFVGFAWTTLQNLSSLTEFMEHGDLWTFLTRDTGFAWHVDSSSAAPFKPGPPRHKLLHGFAPPSMGSNQSLTSTEPTDVDSGVIDTDHDILILEAPTPVSKLSVLCDVVEGLTYLHSIAPPIIHRDLKAKNVLLDADYTAKLTDFGVSRETCDMTMTAEVGTVAWIAPEVLKGVYYSEKADVYSLGVLMAELDTAEVPYSNLDFVYSCRDLIDVNVVRTRLAMLVVAGDIRPAFTKECPPCLMDLAIQCLSYHPEDRPRIQDIHAYLQQLKVQQGHYLQRPHAASTSTYVMSSSAGMNSSRSFHHTGNIGMTTTSSDGPARVDL</sequence>
<dbReference type="RefSeq" id="XP_008861367.1">
    <property type="nucleotide sequence ID" value="XM_008863145.1"/>
</dbReference>
<dbReference type="STRING" id="157072.A0A024UTX5"/>
<dbReference type="InterPro" id="IPR001611">
    <property type="entry name" value="Leu-rich_rpt"/>
</dbReference>
<dbReference type="GO" id="GO:0005524">
    <property type="term" value="F:ATP binding"/>
    <property type="evidence" value="ECO:0007669"/>
    <property type="project" value="InterPro"/>
</dbReference>
<keyword evidence="4" id="KW-0472">Membrane</keyword>
<keyword evidence="5" id="KW-0732">Signal</keyword>
<accession>A0A024UTX5</accession>
<dbReference type="InterPro" id="IPR001245">
    <property type="entry name" value="Ser-Thr/Tyr_kinase_cat_dom"/>
</dbReference>
<keyword evidence="1" id="KW-0433">Leucine-rich repeat</keyword>
<dbReference type="VEuPathDB" id="FungiDB:H310_00377"/>
<feature type="region of interest" description="Disordered" evidence="3">
    <location>
        <begin position="828"/>
        <end position="852"/>
    </location>
</feature>
<dbReference type="SUPFAM" id="SSF56112">
    <property type="entry name" value="Protein kinase-like (PK-like)"/>
    <property type="match status" value="1"/>
</dbReference>
<keyword evidence="7" id="KW-0808">Transferase</keyword>
<dbReference type="EMBL" id="KI913952">
    <property type="protein sequence ID" value="ETW09956.1"/>
    <property type="molecule type" value="Genomic_DNA"/>
</dbReference>
<dbReference type="PROSITE" id="PS00108">
    <property type="entry name" value="PROTEIN_KINASE_ST"/>
    <property type="match status" value="1"/>
</dbReference>
<dbReference type="Gene3D" id="1.10.510.10">
    <property type="entry name" value="Transferase(Phosphotransferase) domain 1"/>
    <property type="match status" value="2"/>
</dbReference>
<dbReference type="SMART" id="SM00220">
    <property type="entry name" value="S_TKc"/>
    <property type="match status" value="1"/>
</dbReference>
<feature type="signal peptide" evidence="5">
    <location>
        <begin position="1"/>
        <end position="27"/>
    </location>
</feature>
<evidence type="ECO:0000256" key="1">
    <source>
        <dbReference type="ARBA" id="ARBA00022614"/>
    </source>
</evidence>
<dbReference type="OrthoDB" id="70294at2759"/>